<feature type="region of interest" description="Disordered" evidence="1">
    <location>
        <begin position="46"/>
        <end position="294"/>
    </location>
</feature>
<organism evidence="2 3">
    <name type="scientific">Mycena indigotica</name>
    <dbReference type="NCBI Taxonomy" id="2126181"/>
    <lineage>
        <taxon>Eukaryota</taxon>
        <taxon>Fungi</taxon>
        <taxon>Dikarya</taxon>
        <taxon>Basidiomycota</taxon>
        <taxon>Agaricomycotina</taxon>
        <taxon>Agaricomycetes</taxon>
        <taxon>Agaricomycetidae</taxon>
        <taxon>Agaricales</taxon>
        <taxon>Marasmiineae</taxon>
        <taxon>Mycenaceae</taxon>
        <taxon>Mycena</taxon>
    </lineage>
</organism>
<dbReference type="Proteomes" id="UP000636479">
    <property type="component" value="Unassembled WGS sequence"/>
</dbReference>
<evidence type="ECO:0000256" key="1">
    <source>
        <dbReference type="SAM" id="MobiDB-lite"/>
    </source>
</evidence>
<comment type="caution">
    <text evidence="2">The sequence shown here is derived from an EMBL/GenBank/DDBJ whole genome shotgun (WGS) entry which is preliminary data.</text>
</comment>
<feature type="compositionally biased region" description="Pro residues" evidence="1">
    <location>
        <begin position="199"/>
        <end position="209"/>
    </location>
</feature>
<reference evidence="2" key="1">
    <citation type="submission" date="2020-05" db="EMBL/GenBank/DDBJ databases">
        <title>Mycena genomes resolve the evolution of fungal bioluminescence.</title>
        <authorList>
            <person name="Tsai I.J."/>
        </authorList>
    </citation>
    <scope>NUCLEOTIDE SEQUENCE</scope>
    <source>
        <strain evidence="2">171206Taipei</strain>
    </source>
</reference>
<feature type="compositionally biased region" description="Basic residues" evidence="1">
    <location>
        <begin position="272"/>
        <end position="283"/>
    </location>
</feature>
<feature type="compositionally biased region" description="Low complexity" evidence="1">
    <location>
        <begin position="213"/>
        <end position="225"/>
    </location>
</feature>
<feature type="compositionally biased region" description="Basic and acidic residues" evidence="1">
    <location>
        <begin position="78"/>
        <end position="90"/>
    </location>
</feature>
<evidence type="ECO:0000313" key="2">
    <source>
        <dbReference type="EMBL" id="KAF7301883.1"/>
    </source>
</evidence>
<sequence>MADDDHALLAAYQASVLEAPNKQPDDAMLATLGIKVRDYGINNPLPALKSIPSAPKPHSRALKRENGGRLYGVARTMPFDDPRPTKKPRLDDDDEAALRASCDEFFSASQDSQSQDYTLSQSQPGSYSQDSAVFSQTSGFRTPTISPNGSYCWPDGEPPPGVTEGSQSQAVQSQPSPPCSPTPRRASFVTSPQSRGSPSPMPLTPPPVPRNFSLSSLSSLSSLTPSPSPSPPPEAMMMRTFPSSEASSSSGSSPAQTPRYLLRTRREPAHKAPARRSKPRRPHRQESFTLEIRS</sequence>
<protein>
    <submittedName>
        <fullName evidence="2">Uncharacterized protein</fullName>
    </submittedName>
</protein>
<dbReference type="AlphaFoldDB" id="A0A8H6SMR3"/>
<name>A0A8H6SMR3_9AGAR</name>
<feature type="compositionally biased region" description="Polar residues" evidence="1">
    <location>
        <begin position="188"/>
        <end position="197"/>
    </location>
</feature>
<dbReference type="OrthoDB" id="3232876at2759"/>
<evidence type="ECO:0000313" key="3">
    <source>
        <dbReference type="Proteomes" id="UP000636479"/>
    </source>
</evidence>
<feature type="compositionally biased region" description="Polar residues" evidence="1">
    <location>
        <begin position="117"/>
        <end position="149"/>
    </location>
</feature>
<dbReference type="RefSeq" id="XP_037219883.1">
    <property type="nucleotide sequence ID" value="XM_037364239.1"/>
</dbReference>
<proteinExistence type="predicted"/>
<gene>
    <name evidence="2" type="ORF">MIND_00754300</name>
</gene>
<dbReference type="EMBL" id="JACAZF010000006">
    <property type="protein sequence ID" value="KAF7301883.1"/>
    <property type="molecule type" value="Genomic_DNA"/>
</dbReference>
<feature type="compositionally biased region" description="Low complexity" evidence="1">
    <location>
        <begin position="243"/>
        <end position="253"/>
    </location>
</feature>
<accession>A0A8H6SMR3</accession>
<dbReference type="GeneID" id="59346755"/>
<keyword evidence="3" id="KW-1185">Reference proteome</keyword>